<dbReference type="EMBL" id="MU004240">
    <property type="protein sequence ID" value="KAF2665482.1"/>
    <property type="molecule type" value="Genomic_DNA"/>
</dbReference>
<dbReference type="PROSITE" id="PS00122">
    <property type="entry name" value="CARBOXYLESTERASE_B_1"/>
    <property type="match status" value="1"/>
</dbReference>
<evidence type="ECO:0000256" key="2">
    <source>
        <dbReference type="ARBA" id="ARBA00022801"/>
    </source>
</evidence>
<protein>
    <recommendedName>
        <fullName evidence="3">Carboxylic ester hydrolase</fullName>
        <ecNumber evidence="3">3.1.1.-</ecNumber>
    </recommendedName>
</protein>
<sequence length="496" mass="56108">IWHSLPYAAPPIGNNRWRAPIPIEQQPGPVPHFYVGAWNVAPKCVQGAPTWNNYTPEGSEDCLYLDVVAPRSVLKSNKTLPVVVRIHGGGFTQGWSDWDAGIALHRHAPDSLIWVSIQYRLGAYGFLGGDDVAKNGVFNAGLLDQRLAIEWVKRHIQAFGGDSERITIEGGSAGGGSVTAQLMLFGGKEPAPFKAAMPELPWWQPFHDKKIQEIQYHDLLNLTKCSSIACLRNLTEAELSNATWNMYATGYQKKAYGYGDFYFGPIVDTKGGTILDLPSREFAKGNIQSVPLLSTRSEYEGFYFSNQSITTESELVADLQQVFPAATPSFFASLFQLYPAKDYNSTFFRRQDIFGDFIIDCPSRWTLEAGVKKGQPTYKLISNAGTQKHGSDSDFVYNDQFERNNVTLAEYMKDWFISFMIHQNPNNQSWISQKKPHWPSYNDNHQTLLITYASIETIKDEDYSLKCEFWKKNPEVTRNKRRNLVSIPRRRSIAME</sequence>
<evidence type="ECO:0000313" key="6">
    <source>
        <dbReference type="Proteomes" id="UP000799302"/>
    </source>
</evidence>
<gene>
    <name evidence="5" type="ORF">BT63DRAFT_377667</name>
</gene>
<evidence type="ECO:0000259" key="4">
    <source>
        <dbReference type="Pfam" id="PF00135"/>
    </source>
</evidence>
<comment type="similarity">
    <text evidence="1 3">Belongs to the type-B carboxylesterase/lipase family.</text>
</comment>
<reference evidence="5" key="1">
    <citation type="journal article" date="2020" name="Stud. Mycol.">
        <title>101 Dothideomycetes genomes: a test case for predicting lifestyles and emergence of pathogens.</title>
        <authorList>
            <person name="Haridas S."/>
            <person name="Albert R."/>
            <person name="Binder M."/>
            <person name="Bloem J."/>
            <person name="Labutti K."/>
            <person name="Salamov A."/>
            <person name="Andreopoulos B."/>
            <person name="Baker S."/>
            <person name="Barry K."/>
            <person name="Bills G."/>
            <person name="Bluhm B."/>
            <person name="Cannon C."/>
            <person name="Castanera R."/>
            <person name="Culley D."/>
            <person name="Daum C."/>
            <person name="Ezra D."/>
            <person name="Gonzalez J."/>
            <person name="Henrissat B."/>
            <person name="Kuo A."/>
            <person name="Liang C."/>
            <person name="Lipzen A."/>
            <person name="Lutzoni F."/>
            <person name="Magnuson J."/>
            <person name="Mondo S."/>
            <person name="Nolan M."/>
            <person name="Ohm R."/>
            <person name="Pangilinan J."/>
            <person name="Park H.-J."/>
            <person name="Ramirez L."/>
            <person name="Alfaro M."/>
            <person name="Sun H."/>
            <person name="Tritt A."/>
            <person name="Yoshinaga Y."/>
            <person name="Zwiers L.-H."/>
            <person name="Turgeon B."/>
            <person name="Goodwin S."/>
            <person name="Spatafora J."/>
            <person name="Crous P."/>
            <person name="Grigoriev I."/>
        </authorList>
    </citation>
    <scope>NUCLEOTIDE SEQUENCE</scope>
    <source>
        <strain evidence="5">CBS 115976</strain>
    </source>
</reference>
<evidence type="ECO:0000256" key="3">
    <source>
        <dbReference type="RuleBase" id="RU361235"/>
    </source>
</evidence>
<dbReference type="InterPro" id="IPR019819">
    <property type="entry name" value="Carboxylesterase_B_CS"/>
</dbReference>
<dbReference type="Gene3D" id="3.40.50.1820">
    <property type="entry name" value="alpha/beta hydrolase"/>
    <property type="match status" value="1"/>
</dbReference>
<organism evidence="5 6">
    <name type="scientific">Microthyrium microscopicum</name>
    <dbReference type="NCBI Taxonomy" id="703497"/>
    <lineage>
        <taxon>Eukaryota</taxon>
        <taxon>Fungi</taxon>
        <taxon>Dikarya</taxon>
        <taxon>Ascomycota</taxon>
        <taxon>Pezizomycotina</taxon>
        <taxon>Dothideomycetes</taxon>
        <taxon>Dothideomycetes incertae sedis</taxon>
        <taxon>Microthyriales</taxon>
        <taxon>Microthyriaceae</taxon>
        <taxon>Microthyrium</taxon>
    </lineage>
</organism>
<dbReference type="InterPro" id="IPR050309">
    <property type="entry name" value="Type-B_Carboxylest/Lipase"/>
</dbReference>
<dbReference type="Pfam" id="PF00135">
    <property type="entry name" value="COesterase"/>
    <property type="match status" value="1"/>
</dbReference>
<keyword evidence="2 3" id="KW-0378">Hydrolase</keyword>
<feature type="domain" description="Carboxylesterase type B" evidence="4">
    <location>
        <begin position="2"/>
        <end position="470"/>
    </location>
</feature>
<accession>A0A6A6U064</accession>
<feature type="non-terminal residue" evidence="5">
    <location>
        <position position="1"/>
    </location>
</feature>
<dbReference type="GO" id="GO:0016787">
    <property type="term" value="F:hydrolase activity"/>
    <property type="evidence" value="ECO:0007669"/>
    <property type="project" value="UniProtKB-KW"/>
</dbReference>
<dbReference type="InterPro" id="IPR019826">
    <property type="entry name" value="Carboxylesterase_B_AS"/>
</dbReference>
<dbReference type="EC" id="3.1.1.-" evidence="3"/>
<evidence type="ECO:0000256" key="1">
    <source>
        <dbReference type="ARBA" id="ARBA00005964"/>
    </source>
</evidence>
<dbReference type="OrthoDB" id="408631at2759"/>
<name>A0A6A6U064_9PEZI</name>
<dbReference type="SUPFAM" id="SSF53474">
    <property type="entry name" value="alpha/beta-Hydrolases"/>
    <property type="match status" value="1"/>
</dbReference>
<evidence type="ECO:0000313" key="5">
    <source>
        <dbReference type="EMBL" id="KAF2665482.1"/>
    </source>
</evidence>
<keyword evidence="6" id="KW-1185">Reference proteome</keyword>
<dbReference type="AlphaFoldDB" id="A0A6A6U064"/>
<dbReference type="Proteomes" id="UP000799302">
    <property type="component" value="Unassembled WGS sequence"/>
</dbReference>
<proteinExistence type="inferred from homology"/>
<dbReference type="PANTHER" id="PTHR11559">
    <property type="entry name" value="CARBOXYLESTERASE"/>
    <property type="match status" value="1"/>
</dbReference>
<dbReference type="InterPro" id="IPR002018">
    <property type="entry name" value="CarbesteraseB"/>
</dbReference>
<dbReference type="PROSITE" id="PS00941">
    <property type="entry name" value="CARBOXYLESTERASE_B_2"/>
    <property type="match status" value="1"/>
</dbReference>
<dbReference type="InterPro" id="IPR029058">
    <property type="entry name" value="AB_hydrolase_fold"/>
</dbReference>